<name>A0A091PAF3_LEPDC</name>
<evidence type="ECO:0000313" key="3">
    <source>
        <dbReference type="Proteomes" id="UP000053001"/>
    </source>
</evidence>
<gene>
    <name evidence="2" type="ORF">N330_09898</name>
</gene>
<organism evidence="2 3">
    <name type="scientific">Leptosomus discolor</name>
    <name type="common">Madagascar cuckoo roller</name>
    <name type="synonym">Cuculus discolor</name>
    <dbReference type="NCBI Taxonomy" id="188344"/>
    <lineage>
        <taxon>Eukaryota</taxon>
        <taxon>Metazoa</taxon>
        <taxon>Chordata</taxon>
        <taxon>Craniata</taxon>
        <taxon>Vertebrata</taxon>
        <taxon>Euteleostomi</taxon>
        <taxon>Archelosauria</taxon>
        <taxon>Archosauria</taxon>
        <taxon>Dinosauria</taxon>
        <taxon>Saurischia</taxon>
        <taxon>Theropoda</taxon>
        <taxon>Coelurosauria</taxon>
        <taxon>Aves</taxon>
        <taxon>Neognathae</taxon>
        <taxon>Neoaves</taxon>
        <taxon>Telluraves</taxon>
        <taxon>Coraciimorphae</taxon>
        <taxon>Coraciiformes</taxon>
        <taxon>Leptosomidae</taxon>
        <taxon>Leptosomus</taxon>
    </lineage>
</organism>
<reference evidence="2 3" key="1">
    <citation type="submission" date="2014-04" db="EMBL/GenBank/DDBJ databases">
        <title>Genome evolution of avian class.</title>
        <authorList>
            <person name="Zhang G."/>
            <person name="Li C."/>
        </authorList>
    </citation>
    <scope>NUCLEOTIDE SEQUENCE [LARGE SCALE GENOMIC DNA]</scope>
    <source>
        <strain evidence="2">BGI_N330</strain>
    </source>
</reference>
<proteinExistence type="predicted"/>
<accession>A0A091PAF3</accession>
<dbReference type="PhylomeDB" id="A0A091PAF3"/>
<feature type="non-terminal residue" evidence="2">
    <location>
        <position position="101"/>
    </location>
</feature>
<dbReference type="AlphaFoldDB" id="A0A091PAF3"/>
<keyword evidence="3" id="KW-1185">Reference proteome</keyword>
<sequence>CPTAPTGSSAMPTLLFEPDDLRVGAEAVPGSAVVNGLEISPDNVADGQRGDDALVRAHRLHRVAPGGPRLQDVLLPGPSLPSKRGGVSLGQVGPPQGKPPP</sequence>
<feature type="region of interest" description="Disordered" evidence="1">
    <location>
        <begin position="67"/>
        <end position="101"/>
    </location>
</feature>
<feature type="non-terminal residue" evidence="2">
    <location>
        <position position="1"/>
    </location>
</feature>
<evidence type="ECO:0000256" key="1">
    <source>
        <dbReference type="SAM" id="MobiDB-lite"/>
    </source>
</evidence>
<protein>
    <submittedName>
        <fullName evidence="2">Uncharacterized protein</fullName>
    </submittedName>
</protein>
<evidence type="ECO:0000313" key="2">
    <source>
        <dbReference type="EMBL" id="KFQ04356.1"/>
    </source>
</evidence>
<dbReference type="EMBL" id="KK670199">
    <property type="protein sequence ID" value="KFQ04356.1"/>
    <property type="molecule type" value="Genomic_DNA"/>
</dbReference>
<dbReference type="Proteomes" id="UP000053001">
    <property type="component" value="Unassembled WGS sequence"/>
</dbReference>